<comment type="caution">
    <text evidence="10">The sequence shown here is derived from an EMBL/GenBank/DDBJ whole genome shotgun (WGS) entry which is preliminary data.</text>
</comment>
<feature type="domain" description="RCK C-terminal" evidence="9">
    <location>
        <begin position="177"/>
        <end position="259"/>
    </location>
</feature>
<keyword evidence="7 8" id="KW-0472">Membrane</keyword>
<evidence type="ECO:0000259" key="9">
    <source>
        <dbReference type="PROSITE" id="PS51202"/>
    </source>
</evidence>
<dbReference type="SUPFAM" id="SSF116726">
    <property type="entry name" value="TrkA C-terminal domain-like"/>
    <property type="match status" value="2"/>
</dbReference>
<dbReference type="Gene3D" id="3.30.70.1450">
    <property type="entry name" value="Regulator of K+ conductance, C-terminal domain"/>
    <property type="match status" value="2"/>
</dbReference>
<dbReference type="Proteomes" id="UP000230859">
    <property type="component" value="Unassembled WGS sequence"/>
</dbReference>
<evidence type="ECO:0000313" key="10">
    <source>
        <dbReference type="EMBL" id="PIQ86688.1"/>
    </source>
</evidence>
<feature type="domain" description="RCK C-terminal" evidence="9">
    <location>
        <begin position="260"/>
        <end position="343"/>
    </location>
</feature>
<feature type="transmembrane region" description="Helical" evidence="8">
    <location>
        <begin position="30"/>
        <end position="49"/>
    </location>
</feature>
<comment type="subcellular location">
    <subcellularLocation>
        <location evidence="1">Cell membrane</location>
        <topology evidence="1">Multi-pass membrane protein</topology>
    </subcellularLocation>
</comment>
<evidence type="ECO:0000256" key="1">
    <source>
        <dbReference type="ARBA" id="ARBA00004651"/>
    </source>
</evidence>
<evidence type="ECO:0000256" key="2">
    <source>
        <dbReference type="ARBA" id="ARBA00009854"/>
    </source>
</evidence>
<sequence length="528" mass="56755">MNHLLSEPAGLLFLIIAIGIFIGRIPLGQFRMGGSGVLIAGLVFGHFGYLLPKDLQTVGIVLFVYSVGLKAGPGIAESFRKSKGVFFVLSILIVLTAGACSIFFKRVFGFQVDLISGIYAGAMTSTPALAAAMEAVGKSSPTVGYGLAYPLGILGVVLMVQVLPLIMGIDLKAEEKRYRSESAHTAILRRNFKLTNTNLNGKTLADIGAHVKINFRIARIRRGEYIFTPQADHTLLLNDLILAVGTHQDLDQLSLFLGEESREEIPESADTQSKWLVVSSHQFVGKRIGQLEISSLYGVIVTRIRRSEVEFIPDSNFVLEAGDEIRTSGAPADLERFSQLVGRDRQTVYETDFLSFALGLVIGVLIGFIKIPLGGQLSVGLGVAGGPLIAGLLFGHMGRFGQVTGHMPRAASFLTEELGLYIFLAVAGSLAGEHFVEVFVKHGFVLILSGLLITLIPVVVSVLVARFIFRMNMLVILGMICGGMTSTPALGIISSHTKSDIPALAYASIYPIAVVVTTLMAQIIVFFS</sequence>
<feature type="transmembrane region" description="Helical" evidence="8">
    <location>
        <begin position="472"/>
        <end position="493"/>
    </location>
</feature>
<evidence type="ECO:0000256" key="3">
    <source>
        <dbReference type="ARBA" id="ARBA00022448"/>
    </source>
</evidence>
<dbReference type="Pfam" id="PF02080">
    <property type="entry name" value="TrkA_C"/>
    <property type="match status" value="2"/>
</dbReference>
<feature type="transmembrane region" description="Helical" evidence="8">
    <location>
        <begin position="353"/>
        <end position="371"/>
    </location>
</feature>
<evidence type="ECO:0000256" key="6">
    <source>
        <dbReference type="ARBA" id="ARBA00022989"/>
    </source>
</evidence>
<dbReference type="EMBL" id="PCVY01000037">
    <property type="protein sequence ID" value="PIQ86688.1"/>
    <property type="molecule type" value="Genomic_DNA"/>
</dbReference>
<dbReference type="Pfam" id="PF06826">
    <property type="entry name" value="Asp-Al_Ex"/>
    <property type="match status" value="2"/>
</dbReference>
<keyword evidence="3" id="KW-0813">Transport</keyword>
<feature type="transmembrane region" description="Helical" evidence="8">
    <location>
        <begin position="505"/>
        <end position="527"/>
    </location>
</feature>
<evidence type="ECO:0000256" key="7">
    <source>
        <dbReference type="ARBA" id="ARBA00023136"/>
    </source>
</evidence>
<keyword evidence="6 8" id="KW-1133">Transmembrane helix</keyword>
<dbReference type="AlphaFoldDB" id="A0A2H0LQN3"/>
<dbReference type="GO" id="GO:0006813">
    <property type="term" value="P:potassium ion transport"/>
    <property type="evidence" value="ECO:0007669"/>
    <property type="project" value="InterPro"/>
</dbReference>
<name>A0A2H0LQN3_9BACT</name>
<dbReference type="InterPro" id="IPR036721">
    <property type="entry name" value="RCK_C_sf"/>
</dbReference>
<feature type="transmembrane region" description="Helical" evidence="8">
    <location>
        <begin position="442"/>
        <end position="465"/>
    </location>
</feature>
<evidence type="ECO:0000256" key="8">
    <source>
        <dbReference type="SAM" id="Phobius"/>
    </source>
</evidence>
<dbReference type="PANTHER" id="PTHR30445:SF3">
    <property type="entry name" value="TRANSPORT PROTEIN YIDE-RELATED"/>
    <property type="match status" value="1"/>
</dbReference>
<feature type="transmembrane region" description="Helical" evidence="8">
    <location>
        <begin position="55"/>
        <end position="72"/>
    </location>
</feature>
<dbReference type="InterPro" id="IPR006512">
    <property type="entry name" value="YidE_YbjL"/>
</dbReference>
<dbReference type="InterPro" id="IPR006037">
    <property type="entry name" value="RCK_C"/>
</dbReference>
<accession>A0A2H0LQN3</accession>
<evidence type="ECO:0000256" key="5">
    <source>
        <dbReference type="ARBA" id="ARBA00022692"/>
    </source>
</evidence>
<dbReference type="PROSITE" id="PS51202">
    <property type="entry name" value="RCK_C"/>
    <property type="match status" value="2"/>
</dbReference>
<feature type="transmembrane region" description="Helical" evidence="8">
    <location>
        <begin position="147"/>
        <end position="169"/>
    </location>
</feature>
<feature type="transmembrane region" description="Helical" evidence="8">
    <location>
        <begin position="418"/>
        <end position="436"/>
    </location>
</feature>
<gene>
    <name evidence="10" type="ORF">COV74_03730</name>
</gene>
<keyword evidence="4" id="KW-1003">Cell membrane</keyword>
<comment type="similarity">
    <text evidence="2">Belongs to the AAE transporter (TC 2.A.81) family.</text>
</comment>
<protein>
    <recommendedName>
        <fullName evidence="9">RCK C-terminal domain-containing protein</fullName>
    </recommendedName>
</protein>
<dbReference type="NCBIfam" id="TIGR01625">
    <property type="entry name" value="YidE_YbjL_dupl"/>
    <property type="match status" value="2"/>
</dbReference>
<evidence type="ECO:0000256" key="4">
    <source>
        <dbReference type="ARBA" id="ARBA00022475"/>
    </source>
</evidence>
<dbReference type="InterPro" id="IPR050144">
    <property type="entry name" value="AAE_transporter"/>
</dbReference>
<evidence type="ECO:0000313" key="11">
    <source>
        <dbReference type="Proteomes" id="UP000230859"/>
    </source>
</evidence>
<feature type="transmembrane region" description="Helical" evidence="8">
    <location>
        <begin position="84"/>
        <end position="104"/>
    </location>
</feature>
<organism evidence="10 11">
    <name type="scientific">Candidatus Abzuiibacterium crystallinum</name>
    <dbReference type="NCBI Taxonomy" id="1974748"/>
    <lineage>
        <taxon>Bacteria</taxon>
        <taxon>Pseudomonadati</taxon>
        <taxon>Candidatus Omnitrophota</taxon>
        <taxon>Candidatus Abzuiibacterium</taxon>
    </lineage>
</organism>
<feature type="transmembrane region" description="Helical" evidence="8">
    <location>
        <begin position="6"/>
        <end position="23"/>
    </location>
</feature>
<dbReference type="GO" id="GO:0008324">
    <property type="term" value="F:monoatomic cation transmembrane transporter activity"/>
    <property type="evidence" value="ECO:0007669"/>
    <property type="project" value="InterPro"/>
</dbReference>
<dbReference type="PANTHER" id="PTHR30445">
    <property type="entry name" value="K(+)_H(+) ANTIPORTER SUBUNIT KHTT"/>
    <property type="match status" value="1"/>
</dbReference>
<proteinExistence type="inferred from homology"/>
<dbReference type="GO" id="GO:0005886">
    <property type="term" value="C:plasma membrane"/>
    <property type="evidence" value="ECO:0007669"/>
    <property type="project" value="UniProtKB-SubCell"/>
</dbReference>
<feature type="transmembrane region" description="Helical" evidence="8">
    <location>
        <begin position="377"/>
        <end position="397"/>
    </location>
</feature>
<keyword evidence="5 8" id="KW-0812">Transmembrane</keyword>
<reference evidence="10 11" key="1">
    <citation type="submission" date="2017-09" db="EMBL/GenBank/DDBJ databases">
        <title>Depth-based differentiation of microbial function through sediment-hosted aquifers and enrichment of novel symbionts in the deep terrestrial subsurface.</title>
        <authorList>
            <person name="Probst A.J."/>
            <person name="Ladd B."/>
            <person name="Jarett J.K."/>
            <person name="Geller-Mcgrath D.E."/>
            <person name="Sieber C.M."/>
            <person name="Emerson J.B."/>
            <person name="Anantharaman K."/>
            <person name="Thomas B.C."/>
            <person name="Malmstrom R."/>
            <person name="Stieglmeier M."/>
            <person name="Klingl A."/>
            <person name="Woyke T."/>
            <person name="Ryan C.M."/>
            <person name="Banfield J.F."/>
        </authorList>
    </citation>
    <scope>NUCLEOTIDE SEQUENCE [LARGE SCALE GENOMIC DNA]</scope>
    <source>
        <strain evidence="10">CG11_big_fil_rev_8_21_14_0_20_45_26</strain>
    </source>
</reference>